<dbReference type="PROSITE" id="PS50932">
    <property type="entry name" value="HTH_LACI_2"/>
    <property type="match status" value="1"/>
</dbReference>
<keyword evidence="2" id="KW-0238">DNA-binding</keyword>
<dbReference type="SMART" id="SM00354">
    <property type="entry name" value="HTH_LACI"/>
    <property type="match status" value="1"/>
</dbReference>
<feature type="domain" description="HTH lacI-type" evidence="4">
    <location>
        <begin position="5"/>
        <end position="59"/>
    </location>
</feature>
<name>A0A315S8Z0_BIFAN</name>
<dbReference type="CDD" id="cd01574">
    <property type="entry name" value="PBP1_LacI"/>
    <property type="match status" value="1"/>
</dbReference>
<dbReference type="Proteomes" id="UP000293613">
    <property type="component" value="Unassembled WGS sequence"/>
</dbReference>
<dbReference type="Gene3D" id="1.10.260.40">
    <property type="entry name" value="lambda repressor-like DNA-binding domains"/>
    <property type="match status" value="1"/>
</dbReference>
<accession>A0A315S8Z0</accession>
<dbReference type="PANTHER" id="PTHR30146">
    <property type="entry name" value="LACI-RELATED TRANSCRIPTIONAL REPRESSOR"/>
    <property type="match status" value="1"/>
</dbReference>
<protein>
    <submittedName>
        <fullName evidence="5">LacI family transcription regulator</fullName>
    </submittedName>
</protein>
<evidence type="ECO:0000313" key="5">
    <source>
        <dbReference type="EMBL" id="RYM95658.1"/>
    </source>
</evidence>
<dbReference type="InterPro" id="IPR028082">
    <property type="entry name" value="Peripla_BP_I"/>
</dbReference>
<dbReference type="PANTHER" id="PTHR30146:SF153">
    <property type="entry name" value="LACTOSE OPERON REPRESSOR"/>
    <property type="match status" value="1"/>
</dbReference>
<dbReference type="Pfam" id="PF13377">
    <property type="entry name" value="Peripla_BP_3"/>
    <property type="match status" value="1"/>
</dbReference>
<evidence type="ECO:0000256" key="1">
    <source>
        <dbReference type="ARBA" id="ARBA00023015"/>
    </source>
</evidence>
<keyword evidence="1" id="KW-0805">Transcription regulation</keyword>
<dbReference type="EMBL" id="RSCO01000016">
    <property type="protein sequence ID" value="RYM95658.1"/>
    <property type="molecule type" value="Genomic_DNA"/>
</dbReference>
<dbReference type="AlphaFoldDB" id="A0A315S8Z0"/>
<dbReference type="CDD" id="cd01392">
    <property type="entry name" value="HTH_LacI"/>
    <property type="match status" value="1"/>
</dbReference>
<evidence type="ECO:0000256" key="3">
    <source>
        <dbReference type="ARBA" id="ARBA00023163"/>
    </source>
</evidence>
<dbReference type="InterPro" id="IPR000843">
    <property type="entry name" value="HTH_LacI"/>
</dbReference>
<evidence type="ECO:0000313" key="6">
    <source>
        <dbReference type="Proteomes" id="UP000293613"/>
    </source>
</evidence>
<dbReference type="Pfam" id="PF00356">
    <property type="entry name" value="LacI"/>
    <property type="match status" value="1"/>
</dbReference>
<comment type="caution">
    <text evidence="5">The sequence shown here is derived from an EMBL/GenBank/DDBJ whole genome shotgun (WGS) entry which is preliminary data.</text>
</comment>
<dbReference type="SUPFAM" id="SSF47413">
    <property type="entry name" value="lambda repressor-like DNA-binding domains"/>
    <property type="match status" value="1"/>
</dbReference>
<sequence>MAGSVSMKDVARLAGVSSQTVSRVANNSSEVKPETRLRVERAMEELGYRPNYAARALKHGSFKDVGVVLFNMTSYGDSHILNGVVDAAREHGYATTIRSFEQGCPATLQSAIDQMKTLPVDGVVFILEQQVADFNTFVPSVELPVVLVSEEPSDHCPTIDSDQYGTSVVLVDYLLAKGHRNVYHIAGPSYSVAAQSRRRGWEDALRQQGIVPPSVYIGDWEADSGYQAGLALAHERDCTAVYAANDQMAYGCILGLREAGKRVPEDVSVVGVDDSLQGIVPRLELTTMREKFNELGREAFGMILAQCNGDKLPVGVKTVIPSVLVERGSVSEVEDRGA</sequence>
<dbReference type="InterPro" id="IPR010982">
    <property type="entry name" value="Lambda_DNA-bd_dom_sf"/>
</dbReference>
<reference evidence="5 6" key="1">
    <citation type="journal article" date="2019" name="Appl. Environ. Microbiol.">
        <title>Dissecting the evolutionary development of the Bifidobacterium animalis species through comparative genomics analyses.</title>
        <authorList>
            <person name="Lugli G.A."/>
            <person name="Mancino W."/>
            <person name="Milani C."/>
            <person name="Duranti S."/>
            <person name="Mancabelli L."/>
            <person name="Napoli S."/>
            <person name="Mangifesta M."/>
            <person name="Viappiani A."/>
            <person name="Anzalone R."/>
            <person name="Longhi G."/>
            <person name="van Sinderen D."/>
            <person name="Ventura M."/>
            <person name="Turroni F."/>
        </authorList>
    </citation>
    <scope>NUCLEOTIDE SEQUENCE [LARGE SCALE GENOMIC DNA]</scope>
    <source>
        <strain evidence="5 6">2011B</strain>
    </source>
</reference>
<keyword evidence="3" id="KW-0804">Transcription</keyword>
<gene>
    <name evidence="5" type="ORF">PG2011B_0506</name>
</gene>
<dbReference type="GO" id="GO:0003700">
    <property type="term" value="F:DNA-binding transcription factor activity"/>
    <property type="evidence" value="ECO:0007669"/>
    <property type="project" value="TreeGrafter"/>
</dbReference>
<proteinExistence type="predicted"/>
<dbReference type="GO" id="GO:0000976">
    <property type="term" value="F:transcription cis-regulatory region binding"/>
    <property type="evidence" value="ECO:0007669"/>
    <property type="project" value="TreeGrafter"/>
</dbReference>
<evidence type="ECO:0000259" key="4">
    <source>
        <dbReference type="PROSITE" id="PS50932"/>
    </source>
</evidence>
<dbReference type="Gene3D" id="3.40.50.2300">
    <property type="match status" value="2"/>
</dbReference>
<dbReference type="SUPFAM" id="SSF53822">
    <property type="entry name" value="Periplasmic binding protein-like I"/>
    <property type="match status" value="1"/>
</dbReference>
<dbReference type="PRINTS" id="PR00036">
    <property type="entry name" value="HTHLACI"/>
</dbReference>
<dbReference type="OMA" id="EPFEYSR"/>
<organism evidence="5 6">
    <name type="scientific">Bifidobacterium animalis subsp. lactis</name>
    <name type="common">Bifidobacterium lactis</name>
    <dbReference type="NCBI Taxonomy" id="302911"/>
    <lineage>
        <taxon>Bacteria</taxon>
        <taxon>Bacillati</taxon>
        <taxon>Actinomycetota</taxon>
        <taxon>Actinomycetes</taxon>
        <taxon>Bifidobacteriales</taxon>
        <taxon>Bifidobacteriaceae</taxon>
        <taxon>Bifidobacterium</taxon>
    </lineage>
</organism>
<evidence type="ECO:0000256" key="2">
    <source>
        <dbReference type="ARBA" id="ARBA00023125"/>
    </source>
</evidence>
<dbReference type="InterPro" id="IPR046335">
    <property type="entry name" value="LacI/GalR-like_sensor"/>
</dbReference>